<proteinExistence type="predicted"/>
<dbReference type="Proteomes" id="UP000244754">
    <property type="component" value="Chromosome"/>
</dbReference>
<sequence>MKMLYRSARASVLAATVATAAAALAACGANEETPEVVEATATETATHKAAPAAPAEPSPSASESGAAASSPAPGADPKAPGAAAAPGAQPLTNPFEDPNFTPPEAEPLNTGGAGTDEDKAQMEKALHDSLNPASPELWTRALLDNTCHKIADPARAEMERSGYSLEQIEQAARMQAQAGQAMTLPESKVSLSDVRVDGNRASANATVTSDAGTDTQVQIFEREDGRWKMCN</sequence>
<evidence type="ECO:0000256" key="1">
    <source>
        <dbReference type="SAM" id="MobiDB-lite"/>
    </source>
</evidence>
<feature type="chain" id="PRO_5044300044" evidence="2">
    <location>
        <begin position="26"/>
        <end position="231"/>
    </location>
</feature>
<dbReference type="EMBL" id="CP026948">
    <property type="protein sequence ID" value="AWB84320.1"/>
    <property type="molecule type" value="Genomic_DNA"/>
</dbReference>
<feature type="compositionally biased region" description="Low complexity" evidence="1">
    <location>
        <begin position="38"/>
        <end position="88"/>
    </location>
</feature>
<dbReference type="PROSITE" id="PS51257">
    <property type="entry name" value="PROKAR_LIPOPROTEIN"/>
    <property type="match status" value="1"/>
</dbReference>
<dbReference type="KEGG" id="clia:C3E79_07365"/>
<name>A0A2S0WEZ5_9CORY</name>
<feature type="signal peptide" evidence="2">
    <location>
        <begin position="1"/>
        <end position="25"/>
    </location>
</feature>
<keyword evidence="2" id="KW-0732">Signal</keyword>
<dbReference type="RefSeq" id="WP_108404329.1">
    <property type="nucleotide sequence ID" value="NZ_CP026948.1"/>
</dbReference>
<evidence type="ECO:0000313" key="4">
    <source>
        <dbReference type="Proteomes" id="UP000244754"/>
    </source>
</evidence>
<evidence type="ECO:0000256" key="2">
    <source>
        <dbReference type="SAM" id="SignalP"/>
    </source>
</evidence>
<reference evidence="4" key="1">
    <citation type="submission" date="2018-01" db="EMBL/GenBank/DDBJ databases">
        <authorList>
            <person name="Li J."/>
        </authorList>
    </citation>
    <scope>NUCLEOTIDE SEQUENCE [LARGE SCALE GENOMIC DNA]</scope>
    <source>
        <strain evidence="4">2184</strain>
    </source>
</reference>
<protein>
    <submittedName>
        <fullName evidence="3">Uncharacterized protein</fullName>
    </submittedName>
</protein>
<dbReference type="AlphaFoldDB" id="A0A2S0WEZ5"/>
<feature type="region of interest" description="Disordered" evidence="1">
    <location>
        <begin position="30"/>
        <end position="116"/>
    </location>
</feature>
<dbReference type="OrthoDB" id="4427703at2"/>
<accession>A0A2S0WEZ5</accession>
<organism evidence="3 4">
    <name type="scientific">Corynebacterium liangguodongii</name>
    <dbReference type="NCBI Taxonomy" id="2079535"/>
    <lineage>
        <taxon>Bacteria</taxon>
        <taxon>Bacillati</taxon>
        <taxon>Actinomycetota</taxon>
        <taxon>Actinomycetes</taxon>
        <taxon>Mycobacteriales</taxon>
        <taxon>Corynebacteriaceae</taxon>
        <taxon>Corynebacterium</taxon>
    </lineage>
</organism>
<gene>
    <name evidence="3" type="ORF">C3E79_07365</name>
</gene>
<evidence type="ECO:0000313" key="3">
    <source>
        <dbReference type="EMBL" id="AWB84320.1"/>
    </source>
</evidence>
<keyword evidence="4" id="KW-1185">Reference proteome</keyword>